<name>A0AAD9A589_9PEZI</name>
<keyword evidence="3" id="KW-1185">Reference proteome</keyword>
<accession>A0AAD9A589</accession>
<evidence type="ECO:0000313" key="2">
    <source>
        <dbReference type="EMBL" id="KAK1841370.1"/>
    </source>
</evidence>
<reference evidence="2" key="1">
    <citation type="submission" date="2023-01" db="EMBL/GenBank/DDBJ databases">
        <title>Colletotrichum chrysophilum M932 genome sequence.</title>
        <authorList>
            <person name="Baroncelli R."/>
        </authorList>
    </citation>
    <scope>NUCLEOTIDE SEQUENCE</scope>
    <source>
        <strain evidence="2">M932</strain>
    </source>
</reference>
<evidence type="ECO:0000256" key="1">
    <source>
        <dbReference type="SAM" id="MobiDB-lite"/>
    </source>
</evidence>
<dbReference type="EMBL" id="JAQOWY010000486">
    <property type="protein sequence ID" value="KAK1841370.1"/>
    <property type="molecule type" value="Genomic_DNA"/>
</dbReference>
<sequence>MLTPGHAPTQGLISLSSDTPQKKKRPFALRDLSANDMSDKHPSQDPSAVTPRLAARSQWRPPAGAPFGPGAAAVVALTIYPRRARSFPPTRCVGEGFSRYMPTSAFQGVPGMKDLGELTVLFL</sequence>
<feature type="region of interest" description="Disordered" evidence="1">
    <location>
        <begin position="1"/>
        <end position="66"/>
    </location>
</feature>
<comment type="caution">
    <text evidence="2">The sequence shown here is derived from an EMBL/GenBank/DDBJ whole genome shotgun (WGS) entry which is preliminary data.</text>
</comment>
<gene>
    <name evidence="2" type="ORF">CCHR01_16011</name>
</gene>
<proteinExistence type="predicted"/>
<dbReference type="Proteomes" id="UP001243330">
    <property type="component" value="Unassembled WGS sequence"/>
</dbReference>
<evidence type="ECO:0000313" key="3">
    <source>
        <dbReference type="Proteomes" id="UP001243330"/>
    </source>
</evidence>
<protein>
    <submittedName>
        <fullName evidence="2">Uncharacterized protein</fullName>
    </submittedName>
</protein>
<dbReference type="AlphaFoldDB" id="A0AAD9A589"/>
<organism evidence="2 3">
    <name type="scientific">Colletotrichum chrysophilum</name>
    <dbReference type="NCBI Taxonomy" id="1836956"/>
    <lineage>
        <taxon>Eukaryota</taxon>
        <taxon>Fungi</taxon>
        <taxon>Dikarya</taxon>
        <taxon>Ascomycota</taxon>
        <taxon>Pezizomycotina</taxon>
        <taxon>Sordariomycetes</taxon>
        <taxon>Hypocreomycetidae</taxon>
        <taxon>Glomerellales</taxon>
        <taxon>Glomerellaceae</taxon>
        <taxon>Colletotrichum</taxon>
        <taxon>Colletotrichum gloeosporioides species complex</taxon>
    </lineage>
</organism>